<comment type="caution">
    <text evidence="2">The sequence shown here is derived from an EMBL/GenBank/DDBJ whole genome shotgun (WGS) entry which is preliminary data.</text>
</comment>
<reference evidence="2 3" key="1">
    <citation type="submission" date="2015-08" db="EMBL/GenBank/DDBJ databases">
        <title>Next Generation Sequencing and Analysis of the Genome of Puccinia sorghi L Schw, the Causal Agent of Maize Common Rust.</title>
        <authorList>
            <person name="Rochi L."/>
            <person name="Burguener G."/>
            <person name="Darino M."/>
            <person name="Turjanski A."/>
            <person name="Kreff E."/>
            <person name="Dieguez M.J."/>
            <person name="Sacco F."/>
        </authorList>
    </citation>
    <scope>NUCLEOTIDE SEQUENCE [LARGE SCALE GENOMIC DNA]</scope>
    <source>
        <strain evidence="2 3">RO10H11247</strain>
    </source>
</reference>
<feature type="compositionally biased region" description="Polar residues" evidence="1">
    <location>
        <begin position="1"/>
        <end position="11"/>
    </location>
</feature>
<proteinExistence type="predicted"/>
<feature type="non-terminal residue" evidence="2">
    <location>
        <position position="68"/>
    </location>
</feature>
<sequence>MQPNNIACNTFGSASSSGRSTTASGSVGRPGNPTADNLFAALNNIRRGNNTPPARHWRSNCPVLRRDA</sequence>
<organism evidence="2 3">
    <name type="scientific">Puccinia sorghi</name>
    <dbReference type="NCBI Taxonomy" id="27349"/>
    <lineage>
        <taxon>Eukaryota</taxon>
        <taxon>Fungi</taxon>
        <taxon>Dikarya</taxon>
        <taxon>Basidiomycota</taxon>
        <taxon>Pucciniomycotina</taxon>
        <taxon>Pucciniomycetes</taxon>
        <taxon>Pucciniales</taxon>
        <taxon>Pucciniaceae</taxon>
        <taxon>Puccinia</taxon>
    </lineage>
</organism>
<dbReference type="Proteomes" id="UP000037035">
    <property type="component" value="Unassembled WGS sequence"/>
</dbReference>
<dbReference type="OrthoDB" id="10556381at2759"/>
<dbReference type="EMBL" id="LAVV01010179">
    <property type="protein sequence ID" value="KNZ49429.1"/>
    <property type="molecule type" value="Genomic_DNA"/>
</dbReference>
<dbReference type="VEuPathDB" id="FungiDB:VP01_5012g1"/>
<accession>A0A0L6ULN4</accession>
<feature type="compositionally biased region" description="Low complexity" evidence="1">
    <location>
        <begin position="12"/>
        <end position="29"/>
    </location>
</feature>
<evidence type="ECO:0000313" key="2">
    <source>
        <dbReference type="EMBL" id="KNZ49429.1"/>
    </source>
</evidence>
<gene>
    <name evidence="2" type="ORF">VP01_5012g1</name>
</gene>
<name>A0A0L6ULN4_9BASI</name>
<evidence type="ECO:0000256" key="1">
    <source>
        <dbReference type="SAM" id="MobiDB-lite"/>
    </source>
</evidence>
<protein>
    <submittedName>
        <fullName evidence="2">Uncharacterized protein</fullName>
    </submittedName>
</protein>
<keyword evidence="3" id="KW-1185">Reference proteome</keyword>
<evidence type="ECO:0000313" key="3">
    <source>
        <dbReference type="Proteomes" id="UP000037035"/>
    </source>
</evidence>
<feature type="region of interest" description="Disordered" evidence="1">
    <location>
        <begin position="1"/>
        <end position="68"/>
    </location>
</feature>
<dbReference type="AlphaFoldDB" id="A0A0L6ULN4"/>